<evidence type="ECO:0008006" key="3">
    <source>
        <dbReference type="Google" id="ProtNLM"/>
    </source>
</evidence>
<dbReference type="Proteomes" id="UP001189000">
    <property type="component" value="Unassembled WGS sequence"/>
</dbReference>
<evidence type="ECO:0000313" key="2">
    <source>
        <dbReference type="EMBL" id="MDV3662689.1"/>
    </source>
</evidence>
<accession>A0A455ZDV7</accession>
<evidence type="ECO:0000313" key="1">
    <source>
        <dbReference type="EMBL" id="DAC75017.1"/>
    </source>
</evidence>
<proteinExistence type="predicted"/>
<reference evidence="1" key="5">
    <citation type="journal article" date="2017" name="Genome Announc.">
        <title>Complete Circularized Genome Sequences of Four Strains of Elizabethkingia anophelis, Including Two Novel Strains Isolated from Wild-Caught Anopheles sinensis.</title>
        <authorList>
            <person name="Pei D."/>
            <person name="Nicholson A.C."/>
            <person name="Jiang J."/>
            <person name="Chen H."/>
            <person name="Whitney A.M."/>
            <person name="Villarma A."/>
            <person name="Bell M."/>
            <person name="Humrighouse B."/>
            <person name="Rowe L.A."/>
            <person name="Sheth M."/>
            <person name="Batra D."/>
            <person name="Juieng P."/>
            <person name="Loparev V.N."/>
            <person name="McQuiston J.R."/>
            <person name="Lan Y."/>
            <person name="Ma Y."/>
            <person name="Xu J."/>
        </authorList>
    </citation>
    <scope>NUCLEOTIDE SEQUENCE</scope>
</reference>
<reference evidence="1" key="1">
    <citation type="journal article" date="2014" name="Genome Biol. Evol.">
        <title>Comparative genomic analysis of malaria mosquito vector-associated novel pathogen Elizabethkingia anophelis.</title>
        <authorList>
            <person name="Teo J."/>
            <person name="Tan S.Y."/>
            <person name="Liu Y."/>
            <person name="Tay M."/>
            <person name="Ding Y."/>
            <person name="Li Y."/>
            <person name="Kjelleberg S."/>
            <person name="Givskov M."/>
            <person name="Lin R.T."/>
            <person name="Yang L."/>
        </authorList>
    </citation>
    <scope>NUCLEOTIDE SEQUENCE</scope>
</reference>
<reference evidence="1" key="4">
    <citation type="journal article" date="2016" name="Sci. Rep.">
        <title>Genomic epidemiology and global diversity of the emerging bacterial pathogen Elizabethkingia anophelis.</title>
        <authorList>
            <person name="Breurec S."/>
            <person name="Criscuolo A."/>
            <person name="Diancourt L."/>
            <person name="Rendueles O."/>
            <person name="Vandenbogaert M."/>
            <person name="Passet V."/>
            <person name="Caro V."/>
            <person name="Rocha E.P."/>
            <person name="Touchon M."/>
            <person name="Brisse S."/>
        </authorList>
    </citation>
    <scope>NUCLEOTIDE SEQUENCE</scope>
</reference>
<dbReference type="AlphaFoldDB" id="A0A455ZDV7"/>
<reference evidence="1" key="8">
    <citation type="journal article" date="2018" name="J. ISSAAS">
        <title>In Silico Identification of Three Types of Integrative and Conjugative Elements (ICEs) in Elizabethkingia anophelis Strains Isolated from Around the World.</title>
        <authorList>
            <person name="Xu J."/>
            <person name="Pei D."/>
            <person name="Nicholson A."/>
            <person name="Lan Y."/>
            <person name="Xia Q."/>
        </authorList>
    </citation>
    <scope>NUCLEOTIDE SEQUENCE</scope>
</reference>
<organism evidence="1">
    <name type="scientific">Elizabethkingia anophelis</name>
    <dbReference type="NCBI Taxonomy" id="1117645"/>
    <lineage>
        <taxon>Bacteria</taxon>
        <taxon>Pseudomonadati</taxon>
        <taxon>Bacteroidota</taxon>
        <taxon>Flavobacteriia</taxon>
        <taxon>Flavobacteriales</taxon>
        <taxon>Weeksellaceae</taxon>
        <taxon>Elizabethkingia</taxon>
    </lineage>
</organism>
<name>A0A455ZDV7_9FLAO</name>
<gene>
    <name evidence="2" type="ORF">CMU51_01275</name>
</gene>
<dbReference type="EMBL" id="NWGY01000001">
    <property type="protein sequence ID" value="MDV3662689.1"/>
    <property type="molecule type" value="Genomic_DNA"/>
</dbReference>
<protein>
    <recommendedName>
        <fullName evidence="3">Mrr-like domain-containing protein</fullName>
    </recommendedName>
</protein>
<dbReference type="RefSeq" id="WP_058877900.1">
    <property type="nucleotide sequence ID" value="NZ_AP022313.1"/>
</dbReference>
<reference evidence="1" key="3">
    <citation type="journal article" date="2016" name="Genome Announc.">
        <title>Complete Genome Sequences of Four Strains from the 2015-2016 Elizabethkingia anophelis Outbreak.</title>
        <authorList>
            <person name="Nicholson A.C."/>
            <person name="Whitney A.M."/>
            <person name="Emery B.D."/>
            <person name="Bell M.E."/>
            <person name="Gartin J.T."/>
            <person name="Humrighouse B.W."/>
            <person name="Loparev V.N."/>
            <person name="Batra D."/>
            <person name="Sheth M."/>
            <person name="Rowe L.A."/>
            <person name="Juieng P."/>
            <person name="Knipe K."/>
            <person name="Gulvik C."/>
            <person name="McQuiston J.R."/>
        </authorList>
    </citation>
    <scope>NUCLEOTIDE SEQUENCE</scope>
</reference>
<sequence length="402" mass="46832">MKAPLNIHPPKNWQDFETLCLKLWGEIWNIPHEIEFNSDNSQGQHGVDIYGPIDGGLSYNGIQCKNKKLNLIDGKPNRISVQDIQAEIEKAKSFQPSLKKLIIATSLPKDQKIEEYVRTQSVENIQNGLFSIQICFWEFFERKLIEFPAAYNWYIKNEDFHQVKQLSVTFENGTTEIVYHPKFQKNVTRYILRPQPDHIEDEGTSSDLTAAEKKIAELFKNIKFENPLFYHENYEWGQTCWLTLHITNDGQSVIEDFKIELDFEGDFIRVGAERADLLYNPHLVNNVKEYSNTEKSLLIEPKNSILVQGDYFKTGNFYIQPKISGEISEVILHWKLLSRDYTDSGKLIIKIEPKYHKISTDLYVDNVVDVREEISYELIKRLGTMNLGGVTFKDKESDYNFE</sequence>
<reference evidence="2" key="9">
    <citation type="submission" date="2023-02" db="EMBL/GenBank/DDBJ databases">
        <title>Elizabethkingia anophelis draft genomes.</title>
        <authorList>
            <person name="Nicholson A.C."/>
            <person name="Whitney A.M."/>
            <person name="Humrighouse B.W."/>
            <person name="Villarma A."/>
            <person name="Bell M."/>
            <person name="Mcquiston J."/>
        </authorList>
    </citation>
    <scope>NUCLEOTIDE SEQUENCE</scope>
    <source>
        <strain evidence="2">B4955</strain>
    </source>
</reference>
<reference evidence="1" key="6">
    <citation type="journal article" date="2017" name="Nat. Commun.">
        <title>Evolutionary dynamics and genomic features of the Elizabethkingia anophelis 2015 to 2016 Wisconsin outbreak strain.</title>
        <authorList>
            <person name="Perrin A."/>
            <person name="Larsonneur E."/>
            <person name="Nicholson A.C."/>
            <person name="Edwards D.J."/>
            <person name="Gundlach K.M."/>
            <person name="Whitney A.M."/>
            <person name="Gulvik C.A."/>
            <person name="Bell M.E."/>
            <person name="Rendueles O."/>
            <person name="Cury J."/>
            <person name="Hugon P."/>
            <person name="Clermont D."/>
            <person name="Enouf V."/>
            <person name="Loparev V."/>
            <person name="Juieng P."/>
            <person name="Monson T."/>
            <person name="Warshauer D."/>
            <person name="Elbadawi L.I."/>
            <person name="Walters M.S."/>
            <person name="Crist M.B."/>
            <person name="Noble-Wang J."/>
            <person name="Borlaug G."/>
            <person name="Rocha E.P.C."/>
            <person name="Criscuolo A."/>
            <person name="Touchon M."/>
            <person name="Davis J.P."/>
            <person name="Holt K.E."/>
            <person name="McQuiston J.R."/>
            <person name="Brisse S."/>
        </authorList>
    </citation>
    <scope>NUCLEOTIDE SEQUENCE</scope>
</reference>
<reference evidence="1" key="2">
    <citation type="journal article" date="2014" name="PLoS ONE">
        <title>Insights from the genome annotation of Elizabethkingia anophelis from the malaria vector Anopheles gambiae.</title>
        <authorList>
            <person name="Kukutla P."/>
            <person name="Lindberg B.G."/>
            <person name="Pei D."/>
            <person name="Rayl M."/>
            <person name="Yu W."/>
            <person name="Steritz M."/>
            <person name="Faye I."/>
            <person name="Xu J."/>
        </authorList>
    </citation>
    <scope>NUCLEOTIDE SEQUENCE</scope>
</reference>
<dbReference type="EMBL" id="BK010598">
    <property type="protein sequence ID" value="DAC75017.1"/>
    <property type="molecule type" value="Genomic_DNA"/>
</dbReference>
<reference evidence="1" key="7">
    <citation type="journal article" date="2017" name="Sci. Rep.">
        <title>Genomic features, phylogenetic relationships, and comparative genomics of Elizabethkingia anophelis strain EM361-97 isolated in Taiwan.</title>
        <authorList>
            <person name="Lin J.N."/>
            <person name="Lai C.H."/>
            <person name="Yang C.H."/>
            <person name="Huang Y.H."/>
            <person name="Lin H.H."/>
        </authorList>
    </citation>
    <scope>NUCLEOTIDE SEQUENCE</scope>
</reference>